<name>A0A444EHI3_ENSVE</name>
<reference evidence="1" key="1">
    <citation type="journal article" date="2018" name="Data Brief">
        <title>Genome sequence data from 17 accessions of Ensete ventricosum, a staple food crop for millions in Ethiopia.</title>
        <authorList>
            <person name="Yemataw Z."/>
            <person name="Muzemil S."/>
            <person name="Ambachew D."/>
            <person name="Tripathi L."/>
            <person name="Tesfaye K."/>
            <person name="Chala A."/>
            <person name="Farbos A."/>
            <person name="O'Neill P."/>
            <person name="Moore K."/>
            <person name="Grant M."/>
            <person name="Studholme D.J."/>
        </authorList>
    </citation>
    <scope>NUCLEOTIDE SEQUENCE [LARGE SCALE GENOMIC DNA]</scope>
    <source>
        <tissue evidence="1">Leaf</tissue>
    </source>
</reference>
<accession>A0A444EHI3</accession>
<evidence type="ECO:0000313" key="1">
    <source>
        <dbReference type="EMBL" id="RZR71166.1"/>
    </source>
</evidence>
<dbReference type="AlphaFoldDB" id="A0A444EHI3"/>
<dbReference type="EMBL" id="KV875499">
    <property type="protein sequence ID" value="RZR71166.1"/>
    <property type="molecule type" value="Genomic_DNA"/>
</dbReference>
<proteinExistence type="predicted"/>
<protein>
    <submittedName>
        <fullName evidence="1">Uncharacterized protein</fullName>
    </submittedName>
</protein>
<gene>
    <name evidence="1" type="ORF">BHM03_00003933</name>
</gene>
<organism evidence="1">
    <name type="scientific">Ensete ventricosum</name>
    <name type="common">Abyssinian banana</name>
    <name type="synonym">Musa ensete</name>
    <dbReference type="NCBI Taxonomy" id="4639"/>
    <lineage>
        <taxon>Eukaryota</taxon>
        <taxon>Viridiplantae</taxon>
        <taxon>Streptophyta</taxon>
        <taxon>Embryophyta</taxon>
        <taxon>Tracheophyta</taxon>
        <taxon>Spermatophyta</taxon>
        <taxon>Magnoliopsida</taxon>
        <taxon>Liliopsida</taxon>
        <taxon>Zingiberales</taxon>
        <taxon>Musaceae</taxon>
        <taxon>Ensete</taxon>
    </lineage>
</organism>
<dbReference type="Proteomes" id="UP000290560">
    <property type="component" value="Unassembled WGS sequence"/>
</dbReference>
<sequence length="109" mass="11243">MKTKLIPNYGSGNGRGSNLFRGEGDASGVSEAGDVRGFGSGAAREGRGVRPRLGPSRTKQNQRRTGPGPGGEVAEEGGAAAERRGDRHLVIRSRTDLISSLAPTISLTG</sequence>